<proteinExistence type="predicted"/>
<evidence type="ECO:0000313" key="1">
    <source>
        <dbReference type="EMBL" id="KAF2405391.1"/>
    </source>
</evidence>
<accession>A0A6G1IB18</accession>
<sequence length="219" mass="23831">MTLLPPQAIHWTCKEAQSPRGGFLGNLATVLYGNADLGSVASATVQGHWVLLARPAVKYAENRDIDMSDAPSSAAPVVQLGLKLQCEPKPSSAYHPQTDGQTENANGTNCWRLNCHRLKMPPSTLRPAALCTTHPAGRRNAGRRRREFQAHQLGEPSSEVPNRQSARLGRGCQLHPETLTAPYNPSLGFISPSSWPFQVVGFLRVDHSRGRLNGRLSGL</sequence>
<dbReference type="EMBL" id="ML996687">
    <property type="protein sequence ID" value="KAF2405391.1"/>
    <property type="molecule type" value="Genomic_DNA"/>
</dbReference>
<reference evidence="1" key="1">
    <citation type="journal article" date="2020" name="Stud. Mycol.">
        <title>101 Dothideomycetes genomes: a test case for predicting lifestyles and emergence of pathogens.</title>
        <authorList>
            <person name="Haridas S."/>
            <person name="Albert R."/>
            <person name="Binder M."/>
            <person name="Bloem J."/>
            <person name="Labutti K."/>
            <person name="Salamov A."/>
            <person name="Andreopoulos B."/>
            <person name="Baker S."/>
            <person name="Barry K."/>
            <person name="Bills G."/>
            <person name="Bluhm B."/>
            <person name="Cannon C."/>
            <person name="Castanera R."/>
            <person name="Culley D."/>
            <person name="Daum C."/>
            <person name="Ezra D."/>
            <person name="Gonzalez J."/>
            <person name="Henrissat B."/>
            <person name="Kuo A."/>
            <person name="Liang C."/>
            <person name="Lipzen A."/>
            <person name="Lutzoni F."/>
            <person name="Magnuson J."/>
            <person name="Mondo S."/>
            <person name="Nolan M."/>
            <person name="Ohm R."/>
            <person name="Pangilinan J."/>
            <person name="Park H.-J."/>
            <person name="Ramirez L."/>
            <person name="Alfaro M."/>
            <person name="Sun H."/>
            <person name="Tritt A."/>
            <person name="Yoshinaga Y."/>
            <person name="Zwiers L.-H."/>
            <person name="Turgeon B."/>
            <person name="Goodwin S."/>
            <person name="Spatafora J."/>
            <person name="Crous P."/>
            <person name="Grigoriev I."/>
        </authorList>
    </citation>
    <scope>NUCLEOTIDE SEQUENCE</scope>
    <source>
        <strain evidence="1">CBS 262.69</strain>
    </source>
</reference>
<dbReference type="Proteomes" id="UP000799640">
    <property type="component" value="Unassembled WGS sequence"/>
</dbReference>
<name>A0A6G1IB18_9PEZI</name>
<evidence type="ECO:0000313" key="2">
    <source>
        <dbReference type="Proteomes" id="UP000799640"/>
    </source>
</evidence>
<dbReference type="AlphaFoldDB" id="A0A6G1IB18"/>
<dbReference type="OrthoDB" id="2273864at2759"/>
<keyword evidence="2" id="KW-1185">Reference proteome</keyword>
<organism evidence="1 2">
    <name type="scientific">Trichodelitschia bisporula</name>
    <dbReference type="NCBI Taxonomy" id="703511"/>
    <lineage>
        <taxon>Eukaryota</taxon>
        <taxon>Fungi</taxon>
        <taxon>Dikarya</taxon>
        <taxon>Ascomycota</taxon>
        <taxon>Pezizomycotina</taxon>
        <taxon>Dothideomycetes</taxon>
        <taxon>Dothideomycetes incertae sedis</taxon>
        <taxon>Phaeotrichales</taxon>
        <taxon>Phaeotrichaceae</taxon>
        <taxon>Trichodelitschia</taxon>
    </lineage>
</organism>
<gene>
    <name evidence="1" type="ORF">EJ06DRAFT_23881</name>
</gene>
<protein>
    <submittedName>
        <fullName evidence="1">Uncharacterized protein</fullName>
    </submittedName>
</protein>